<dbReference type="RefSeq" id="YP_173365.1">
    <property type="nucleotide sequence ID" value="NC_006581.1"/>
</dbReference>
<evidence type="ECO:0000313" key="3">
    <source>
        <dbReference type="Proteomes" id="UP000790787"/>
    </source>
</evidence>
<dbReference type="PaxDb" id="4097-Q5MA50"/>
<evidence type="ECO:0000313" key="1">
    <source>
        <dbReference type="EMBL" id="BAD83428.1"/>
    </source>
</evidence>
<keyword evidence="1 4" id="KW-0496">Mitochondrion</keyword>
<dbReference type="KEGG" id="nta:3205350"/>
<dbReference type="STRING" id="4097.Q5MA50"/>
<reference evidence="4" key="3">
    <citation type="submission" date="2025-04" db="UniProtKB">
        <authorList>
            <consortium name="RefSeq"/>
        </authorList>
    </citation>
    <scope>IDENTIFICATION</scope>
    <source>
        <tissue evidence="4">Leaf</tissue>
    </source>
</reference>
<evidence type="ECO:0000313" key="4">
    <source>
        <dbReference type="RefSeq" id="YP_173365.1"/>
    </source>
</evidence>
<dbReference type="EMBL" id="BA000042">
    <property type="protein sequence ID" value="BAD83428.1"/>
    <property type="molecule type" value="Genomic_DNA"/>
</dbReference>
<geneLocation type="mitochondrion" evidence="1 4"/>
<sequence>MVSTSPVGVLWRRETTNRIRSSSLATRFRGLKRRCGLPFLFSGDGDHWIDWLFYPRGFMASSSLAPRHWIWKCRRGGRIRLVVRDWARDRGIGGESVRASLFVSIGKKTWRH</sequence>
<dbReference type="AlphaFoldDB" id="Q5MA50"/>
<reference evidence="1 2" key="2">
    <citation type="journal article" date="2005" name="Mol. Genet. Genomics">
        <title>The complete nucleotide sequence and multipartite organization of the tobacco mitochondrial genome: comparative analysis of mitochondrial genomes in higher plants.</title>
        <authorList>
            <person name="Sugiyama Y."/>
            <person name="Watase Y."/>
            <person name="Nagase M."/>
            <person name="Makita N."/>
            <person name="Yagura S."/>
            <person name="Hirai A."/>
            <person name="Sugiura M."/>
        </authorList>
    </citation>
    <scope>NUCLEOTIDE SEQUENCE</scope>
    <source>
        <strain evidence="2">cv. TN90</strain>
        <tissue evidence="1 4">Leaf</tissue>
    </source>
</reference>
<dbReference type="Proteomes" id="UP000790787">
    <property type="component" value="Mitochondrion MT"/>
</dbReference>
<keyword evidence="3" id="KW-1185">Reference proteome</keyword>
<proteinExistence type="predicted"/>
<reference evidence="4" key="1">
    <citation type="submission" date="2004-12" db="EMBL/GenBank/DDBJ databases">
        <authorList>
            <consortium name="NCBI Genome Project"/>
        </authorList>
    </citation>
    <scope>NUCLEOTIDE SEQUENCE</scope>
    <source>
        <tissue evidence="4">Leaf</tissue>
    </source>
</reference>
<evidence type="ECO:0000313" key="2">
    <source>
        <dbReference type="Proteomes" id="UP000084051"/>
    </source>
</evidence>
<gene>
    <name evidence="1 4" type="primary">orf112b</name>
    <name evidence="4" type="ORF">NitaMp017</name>
</gene>
<dbReference type="GeneID" id="3205350"/>
<organism evidence="1">
    <name type="scientific">Nicotiana tabacum</name>
    <name type="common">Common tobacco</name>
    <dbReference type="NCBI Taxonomy" id="4097"/>
    <lineage>
        <taxon>Eukaryota</taxon>
        <taxon>Viridiplantae</taxon>
        <taxon>Streptophyta</taxon>
        <taxon>Embryophyta</taxon>
        <taxon>Tracheophyta</taxon>
        <taxon>Spermatophyta</taxon>
        <taxon>Magnoliopsida</taxon>
        <taxon>eudicotyledons</taxon>
        <taxon>Gunneridae</taxon>
        <taxon>Pentapetalae</taxon>
        <taxon>asterids</taxon>
        <taxon>lamiids</taxon>
        <taxon>Solanales</taxon>
        <taxon>Solanaceae</taxon>
        <taxon>Nicotianoideae</taxon>
        <taxon>Nicotianeae</taxon>
        <taxon>Nicotiana</taxon>
    </lineage>
</organism>
<protein>
    <submittedName>
        <fullName evidence="1 4">Uncharacterized protein</fullName>
    </submittedName>
</protein>
<accession>Q5MA50</accession>
<name>Q5MA50_TOBAC</name>